<proteinExistence type="predicted"/>
<dbReference type="InterPro" id="IPR043749">
    <property type="entry name" value="DUF5694"/>
</dbReference>
<accession>A0A562M6Y2</accession>
<dbReference type="Pfam" id="PF18950">
    <property type="entry name" value="DUF5694"/>
    <property type="match status" value="1"/>
</dbReference>
<gene>
    <name evidence="1" type="ORF">IP98_00313</name>
</gene>
<sequence length="286" mass="33763">MVKHRKNNKLKIIKMKTVFTFTLVLFTTFVFSQAVKKEVLTLGTFHFAFHNRDIKKTEKKDQIDVLDQKYQKEIIDIVEQISKFKPTIIAVEVDPSLQLKVDSLFNSYLNGTYELNREEYQQIGFRLAKKLKLKKVFCVNDWGQNYKSIDSLLDKDSVESKKFTNYFYKNPDSSLTYFSNDIFKTKGIKAQLKLLNDENNLNRSLGNYFIGVFKYQTKDNDFFGVDFTTGWWFNRNLRIFRNIQKIETKPSDKIVVIYGAGHMNLLNIFFNASPEYKLMKVNEFLK</sequence>
<evidence type="ECO:0000313" key="1">
    <source>
        <dbReference type="EMBL" id="TWI15321.1"/>
    </source>
</evidence>
<comment type="caution">
    <text evidence="1">The sequence shown here is derived from an EMBL/GenBank/DDBJ whole genome shotgun (WGS) entry which is preliminary data.</text>
</comment>
<organism evidence="1 2">
    <name type="scientific">Flavobacterium cauense R2A-7</name>
    <dbReference type="NCBI Taxonomy" id="1341154"/>
    <lineage>
        <taxon>Bacteria</taxon>
        <taxon>Pseudomonadati</taxon>
        <taxon>Bacteroidota</taxon>
        <taxon>Flavobacteriia</taxon>
        <taxon>Flavobacteriales</taxon>
        <taxon>Flavobacteriaceae</taxon>
        <taxon>Flavobacterium</taxon>
    </lineage>
</organism>
<dbReference type="EMBL" id="VLKQ01000001">
    <property type="protein sequence ID" value="TWI15321.1"/>
    <property type="molecule type" value="Genomic_DNA"/>
</dbReference>
<keyword evidence="2" id="KW-1185">Reference proteome</keyword>
<dbReference type="AlphaFoldDB" id="A0A562M6Y2"/>
<protein>
    <submittedName>
        <fullName evidence="1">Uncharacterized protein</fullName>
    </submittedName>
</protein>
<name>A0A562M6Y2_9FLAO</name>
<reference evidence="1 2" key="1">
    <citation type="journal article" date="2015" name="Stand. Genomic Sci.">
        <title>Genomic Encyclopedia of Bacterial and Archaeal Type Strains, Phase III: the genomes of soil and plant-associated and newly described type strains.</title>
        <authorList>
            <person name="Whitman W.B."/>
            <person name="Woyke T."/>
            <person name="Klenk H.P."/>
            <person name="Zhou Y."/>
            <person name="Lilburn T.G."/>
            <person name="Beck B.J."/>
            <person name="De Vos P."/>
            <person name="Vandamme P."/>
            <person name="Eisen J.A."/>
            <person name="Garrity G."/>
            <person name="Hugenholtz P."/>
            <person name="Kyrpides N.C."/>
        </authorList>
    </citation>
    <scope>NUCLEOTIDE SEQUENCE [LARGE SCALE GENOMIC DNA]</scope>
    <source>
        <strain evidence="1 2">CGMCC 1.7270</strain>
    </source>
</reference>
<evidence type="ECO:0000313" key="2">
    <source>
        <dbReference type="Proteomes" id="UP000319848"/>
    </source>
</evidence>
<dbReference type="Proteomes" id="UP000319848">
    <property type="component" value="Unassembled WGS sequence"/>
</dbReference>